<dbReference type="PANTHER" id="PTHR43601">
    <property type="entry name" value="THIOREDOXIN, MITOCHONDRIAL"/>
    <property type="match status" value="1"/>
</dbReference>
<dbReference type="SUPFAM" id="SSF52833">
    <property type="entry name" value="Thioredoxin-like"/>
    <property type="match status" value="1"/>
</dbReference>
<dbReference type="EMBL" id="CAICTM010000755">
    <property type="protein sequence ID" value="CAB9516029.1"/>
    <property type="molecule type" value="Genomic_DNA"/>
</dbReference>
<dbReference type="CDD" id="cd02947">
    <property type="entry name" value="TRX_family"/>
    <property type="match status" value="1"/>
</dbReference>
<dbReference type="AlphaFoldDB" id="A0A9N8EB90"/>
<dbReference type="GO" id="GO:0045454">
    <property type="term" value="P:cell redox homeostasis"/>
    <property type="evidence" value="ECO:0007669"/>
    <property type="project" value="TreeGrafter"/>
</dbReference>
<protein>
    <submittedName>
        <fullName evidence="3">Thioredoxin-like 2</fullName>
    </submittedName>
</protein>
<dbReference type="PROSITE" id="PS51352">
    <property type="entry name" value="THIOREDOXIN_2"/>
    <property type="match status" value="1"/>
</dbReference>
<dbReference type="OrthoDB" id="2121326at2759"/>
<sequence>MHSFQCSPSYVDQPSSRLSARGRSNTVAYYSNTADPPLSEEKIQKSFGKRMRDLVVRQDRQKKQKNSKAINPAKPPFVYEAVSLQTYKEMVADEQDRLVVVRFYAKWCRACKAVEPLFYRMAHSMPDVKFVEVPVLEENANLHQGLEVPSLPYGHIYSPTAGLVEEIRMVKPEFKSFQKVVETYRAGECADLEMDPETGLFLSPFVSKGGACKK</sequence>
<dbReference type="InterPro" id="IPR036249">
    <property type="entry name" value="Thioredoxin-like_sf"/>
</dbReference>
<comment type="caution">
    <text evidence="3">The sequence shown here is derived from an EMBL/GenBank/DDBJ whole genome shotgun (WGS) entry which is preliminary data.</text>
</comment>
<reference evidence="3" key="1">
    <citation type="submission" date="2020-06" db="EMBL/GenBank/DDBJ databases">
        <authorList>
            <consortium name="Plant Systems Biology data submission"/>
        </authorList>
    </citation>
    <scope>NUCLEOTIDE SEQUENCE</scope>
    <source>
        <strain evidence="3">D6</strain>
    </source>
</reference>
<keyword evidence="4" id="KW-1185">Reference proteome</keyword>
<dbReference type="Pfam" id="PF00085">
    <property type="entry name" value="Thioredoxin"/>
    <property type="match status" value="1"/>
</dbReference>
<name>A0A9N8EB90_9STRA</name>
<evidence type="ECO:0000256" key="1">
    <source>
        <dbReference type="ARBA" id="ARBA00008987"/>
    </source>
</evidence>
<organism evidence="3 4">
    <name type="scientific">Seminavis robusta</name>
    <dbReference type="NCBI Taxonomy" id="568900"/>
    <lineage>
        <taxon>Eukaryota</taxon>
        <taxon>Sar</taxon>
        <taxon>Stramenopiles</taxon>
        <taxon>Ochrophyta</taxon>
        <taxon>Bacillariophyta</taxon>
        <taxon>Bacillariophyceae</taxon>
        <taxon>Bacillariophycidae</taxon>
        <taxon>Naviculales</taxon>
        <taxon>Naviculaceae</taxon>
        <taxon>Seminavis</taxon>
    </lineage>
</organism>
<feature type="domain" description="Thioredoxin" evidence="2">
    <location>
        <begin position="68"/>
        <end position="186"/>
    </location>
</feature>
<dbReference type="Gene3D" id="3.40.30.10">
    <property type="entry name" value="Glutaredoxin"/>
    <property type="match status" value="1"/>
</dbReference>
<comment type="similarity">
    <text evidence="1">Belongs to the thioredoxin family.</text>
</comment>
<evidence type="ECO:0000313" key="3">
    <source>
        <dbReference type="EMBL" id="CAB9516029.1"/>
    </source>
</evidence>
<dbReference type="InterPro" id="IPR013766">
    <property type="entry name" value="Thioredoxin_domain"/>
</dbReference>
<accession>A0A9N8EB90</accession>
<evidence type="ECO:0000259" key="2">
    <source>
        <dbReference type="PROSITE" id="PS51352"/>
    </source>
</evidence>
<dbReference type="Proteomes" id="UP001153069">
    <property type="component" value="Unassembled WGS sequence"/>
</dbReference>
<dbReference type="PANTHER" id="PTHR43601:SF32">
    <property type="entry name" value="THIOREDOXIN-LIKE 2-2, CHLOROPLASTIC"/>
    <property type="match status" value="1"/>
</dbReference>
<gene>
    <name evidence="3" type="ORF">SEMRO_756_G197730.1</name>
</gene>
<proteinExistence type="inferred from homology"/>
<evidence type="ECO:0000313" key="4">
    <source>
        <dbReference type="Proteomes" id="UP001153069"/>
    </source>
</evidence>